<evidence type="ECO:0000313" key="2">
    <source>
        <dbReference type="EMBL" id="KAG0323100.1"/>
    </source>
</evidence>
<comment type="caution">
    <text evidence="2">The sequence shown here is derived from an EMBL/GenBank/DDBJ whole genome shotgun (WGS) entry which is preliminary data.</text>
</comment>
<dbReference type="AlphaFoldDB" id="A0A9P6RNL9"/>
<keyword evidence="3" id="KW-1185">Reference proteome</keyword>
<name>A0A9P6RNL9_9FUNG</name>
<dbReference type="Gene3D" id="3.40.50.720">
    <property type="entry name" value="NAD(P)-binding Rossmann-like Domain"/>
    <property type="match status" value="1"/>
</dbReference>
<dbReference type="SUPFAM" id="SSF51735">
    <property type="entry name" value="NAD(P)-binding Rossmann-fold domains"/>
    <property type="match status" value="1"/>
</dbReference>
<dbReference type="PANTHER" id="PTHR43313:SF1">
    <property type="entry name" value="3BETA-HYDROXYSTEROID DEHYDROGENASE DHS-16"/>
    <property type="match status" value="1"/>
</dbReference>
<dbReference type="EMBL" id="JAAAIP010000196">
    <property type="protein sequence ID" value="KAG0323100.1"/>
    <property type="molecule type" value="Genomic_DNA"/>
</dbReference>
<protein>
    <submittedName>
        <fullName evidence="2">Uncharacterized protein</fullName>
    </submittedName>
</protein>
<feature type="region of interest" description="Disordered" evidence="1">
    <location>
        <begin position="37"/>
        <end position="58"/>
    </location>
</feature>
<feature type="compositionally biased region" description="Pro residues" evidence="1">
    <location>
        <begin position="48"/>
        <end position="58"/>
    </location>
</feature>
<dbReference type="GO" id="GO:0016491">
    <property type="term" value="F:oxidoreductase activity"/>
    <property type="evidence" value="ECO:0007669"/>
    <property type="project" value="TreeGrafter"/>
</dbReference>
<dbReference type="InterPro" id="IPR013952">
    <property type="entry name" value="DUF1776_fun"/>
</dbReference>
<dbReference type="InterPro" id="IPR036291">
    <property type="entry name" value="NAD(P)-bd_dom_sf"/>
</dbReference>
<gene>
    <name evidence="2" type="ORF">BGZ99_002939</name>
</gene>
<dbReference type="OrthoDB" id="9876299at2759"/>
<dbReference type="Proteomes" id="UP000738325">
    <property type="component" value="Unassembled WGS sequence"/>
</dbReference>
<dbReference type="PANTHER" id="PTHR43313">
    <property type="entry name" value="SHORT-CHAIN DEHYDROGENASE/REDUCTASE FAMILY 9C"/>
    <property type="match status" value="1"/>
</dbReference>
<proteinExistence type="predicted"/>
<evidence type="ECO:0000313" key="3">
    <source>
        <dbReference type="Proteomes" id="UP000738325"/>
    </source>
</evidence>
<dbReference type="GO" id="GO:0008202">
    <property type="term" value="P:steroid metabolic process"/>
    <property type="evidence" value="ECO:0007669"/>
    <property type="project" value="TreeGrafter"/>
</dbReference>
<dbReference type="Pfam" id="PF08643">
    <property type="entry name" value="DUF1776"/>
    <property type="match status" value="1"/>
</dbReference>
<accession>A0A9P6RNL9</accession>
<evidence type="ECO:0000256" key="1">
    <source>
        <dbReference type="SAM" id="MobiDB-lite"/>
    </source>
</evidence>
<sequence>MPSLDDLRDVPQRILATTNKALGDIGGTIVSIAKPVMSSLPGRKGGPSTPPLPPPPPPPLSTQAVLWVRRNPGKVVLGSVLVSAALVAGSMAFKAGKARREHERRSRILRGGDGARREVVVVTNVATAEGVAMALDMEERGFIVFVAVPDQAKANEVQNWQREHIFSVIVPELTEVGDVQVLVAEVSAYLEEINSGITGSRSVVGSGLSSDNTRSGVSSAHTFASPVFSTSSSFMLVEEDEHLSSSPLPPAIMSTSTGQSIDLDKANAVSEKHTVQLENSVPPRLQSNHVAGPLYRLSAVIINPKDTVMGSIENLEVKAWRRCFDINVTSTIQIAHQFLPLLKSTTALPEPRSRSPRVIVITSAIASSTGLPYQSAVCASHHALVSIADSLRREVQQKGIDVVCLKTGSIRPPSPIKVRNKE</sequence>
<organism evidence="2 3">
    <name type="scientific">Dissophora globulifera</name>
    <dbReference type="NCBI Taxonomy" id="979702"/>
    <lineage>
        <taxon>Eukaryota</taxon>
        <taxon>Fungi</taxon>
        <taxon>Fungi incertae sedis</taxon>
        <taxon>Mucoromycota</taxon>
        <taxon>Mortierellomycotina</taxon>
        <taxon>Mortierellomycetes</taxon>
        <taxon>Mortierellales</taxon>
        <taxon>Mortierellaceae</taxon>
        <taxon>Dissophora</taxon>
    </lineage>
</organism>
<reference evidence="2" key="1">
    <citation type="journal article" date="2020" name="Fungal Divers.">
        <title>Resolving the Mortierellaceae phylogeny through synthesis of multi-gene phylogenetics and phylogenomics.</title>
        <authorList>
            <person name="Vandepol N."/>
            <person name="Liber J."/>
            <person name="Desiro A."/>
            <person name="Na H."/>
            <person name="Kennedy M."/>
            <person name="Barry K."/>
            <person name="Grigoriev I.V."/>
            <person name="Miller A.N."/>
            <person name="O'Donnell K."/>
            <person name="Stajich J.E."/>
            <person name="Bonito G."/>
        </authorList>
    </citation>
    <scope>NUCLEOTIDE SEQUENCE</scope>
    <source>
        <strain evidence="2">REB-010B</strain>
    </source>
</reference>